<dbReference type="InterPro" id="IPR003816">
    <property type="entry name" value="Nitrate_red_gam"/>
</dbReference>
<sequence>MHNFLFGVYPYIAITIMVFGSIVRYERDPYTWKSSSSQLLRRKQFVIGSVLFHLGVLVILGGHLVGLLTPVWIFEAFGISHEAKQILAMAAGGIAGVMAWIGGMILLHRRLTDPRIRANSTIADSGILILLMVQLTLGLCTIFVSAQHLDGGEMVRFMNWAQAIAYFGADPASYVEGASWIFQAHILLGLTIFLVFPFTRLVHMLSAPVRYLWRPGYQIVRSKRDARENVGLRPMSRDLATREAVARKVAAHDMARQHPAQHSVE</sequence>
<dbReference type="InterPro" id="IPR023234">
    <property type="entry name" value="NarG-like_domain"/>
</dbReference>
<organism evidence="15 16">
    <name type="scientific">Paracoccus broussonetiae</name>
    <dbReference type="NCBI Taxonomy" id="3075834"/>
    <lineage>
        <taxon>Bacteria</taxon>
        <taxon>Pseudomonadati</taxon>
        <taxon>Pseudomonadota</taxon>
        <taxon>Alphaproteobacteria</taxon>
        <taxon>Rhodobacterales</taxon>
        <taxon>Paracoccaceae</taxon>
        <taxon>Paracoccus</taxon>
    </lineage>
</organism>
<dbReference type="PANTHER" id="PTHR30598:SF3">
    <property type="entry name" value="RESPIRATORY NITRATE REDUCTASE 1 GAMMA CHAIN"/>
    <property type="match status" value="1"/>
</dbReference>
<evidence type="ECO:0000256" key="7">
    <source>
        <dbReference type="ARBA" id="ARBA00022982"/>
    </source>
</evidence>
<keyword evidence="5 13" id="KW-0812">Transmembrane</keyword>
<dbReference type="NCBIfam" id="TIGR00351">
    <property type="entry name" value="narI"/>
    <property type="match status" value="1"/>
</dbReference>
<dbReference type="EMBL" id="JAVRQI010000002">
    <property type="protein sequence ID" value="MDT1060886.1"/>
    <property type="molecule type" value="Genomic_DNA"/>
</dbReference>
<evidence type="ECO:0000256" key="13">
    <source>
        <dbReference type="SAM" id="Phobius"/>
    </source>
</evidence>
<evidence type="ECO:0000256" key="11">
    <source>
        <dbReference type="ARBA" id="ARBA00023063"/>
    </source>
</evidence>
<dbReference type="Proteomes" id="UP001251085">
    <property type="component" value="Unassembled WGS sequence"/>
</dbReference>
<keyword evidence="3" id="KW-1003">Cell membrane</keyword>
<accession>A0ABU3E9J2</accession>
<dbReference type="InterPro" id="IPR036197">
    <property type="entry name" value="NarG-like_sf"/>
</dbReference>
<evidence type="ECO:0000259" key="14">
    <source>
        <dbReference type="Pfam" id="PF02665"/>
    </source>
</evidence>
<dbReference type="SUPFAM" id="SSF103501">
    <property type="entry name" value="Respiratory nitrate reductase 1 gamma chain"/>
    <property type="match status" value="1"/>
</dbReference>
<dbReference type="Pfam" id="PF02665">
    <property type="entry name" value="Nitrate_red_gam"/>
    <property type="match status" value="1"/>
</dbReference>
<keyword evidence="7" id="KW-0249">Electron transport</keyword>
<evidence type="ECO:0000256" key="5">
    <source>
        <dbReference type="ARBA" id="ARBA00022692"/>
    </source>
</evidence>
<evidence type="ECO:0000313" key="15">
    <source>
        <dbReference type="EMBL" id="MDT1060886.1"/>
    </source>
</evidence>
<evidence type="ECO:0000256" key="4">
    <source>
        <dbReference type="ARBA" id="ARBA00022617"/>
    </source>
</evidence>
<dbReference type="RefSeq" id="WP_311757992.1">
    <property type="nucleotide sequence ID" value="NZ_JAVRQI010000002.1"/>
</dbReference>
<reference evidence="16" key="1">
    <citation type="submission" date="2023-07" db="EMBL/GenBank/DDBJ databases">
        <title>Characterization of two Paracoccaceae strains isolated from Phycosphere and proposal of Xinfangfangia lacusdiani sp. nov.</title>
        <authorList>
            <person name="Deng Y."/>
            <person name="Zhang Y.Q."/>
        </authorList>
    </citation>
    <scope>NUCLEOTIDE SEQUENCE [LARGE SCALE GENOMIC DNA]</scope>
    <source>
        <strain evidence="16">CPCC 101403</strain>
    </source>
</reference>
<keyword evidence="2" id="KW-0813">Transport</keyword>
<evidence type="ECO:0000256" key="3">
    <source>
        <dbReference type="ARBA" id="ARBA00022475"/>
    </source>
</evidence>
<feature type="transmembrane region" description="Helical" evidence="13">
    <location>
        <begin position="45"/>
        <end position="74"/>
    </location>
</feature>
<keyword evidence="6" id="KW-0479">Metal-binding</keyword>
<protein>
    <submittedName>
        <fullName evidence="15">Respiratory nitrate reductase subunit gamma</fullName>
    </submittedName>
</protein>
<evidence type="ECO:0000256" key="10">
    <source>
        <dbReference type="ARBA" id="ARBA00023004"/>
    </source>
</evidence>
<keyword evidence="4" id="KW-0349">Heme</keyword>
<evidence type="ECO:0000256" key="8">
    <source>
        <dbReference type="ARBA" id="ARBA00022989"/>
    </source>
</evidence>
<feature type="transmembrane region" description="Helical" evidence="13">
    <location>
        <begin position="127"/>
        <end position="149"/>
    </location>
</feature>
<feature type="transmembrane region" description="Helical" evidence="13">
    <location>
        <begin position="86"/>
        <end position="107"/>
    </location>
</feature>
<feature type="transmembrane region" description="Helical" evidence="13">
    <location>
        <begin position="6"/>
        <end position="25"/>
    </location>
</feature>
<comment type="caution">
    <text evidence="15">The sequence shown here is derived from an EMBL/GenBank/DDBJ whole genome shotgun (WGS) entry which is preliminary data.</text>
</comment>
<evidence type="ECO:0000256" key="9">
    <source>
        <dbReference type="ARBA" id="ARBA00023002"/>
    </source>
</evidence>
<name>A0ABU3E9J2_9RHOB</name>
<dbReference type="Gene3D" id="1.20.950.20">
    <property type="entry name" value="Transmembrane di-heme cytochromes, Chain C"/>
    <property type="match status" value="1"/>
</dbReference>
<evidence type="ECO:0000256" key="1">
    <source>
        <dbReference type="ARBA" id="ARBA00004651"/>
    </source>
</evidence>
<feature type="domain" description="NarG-like" evidence="14">
    <location>
        <begin position="3"/>
        <end position="223"/>
    </location>
</feature>
<evidence type="ECO:0000256" key="2">
    <source>
        <dbReference type="ARBA" id="ARBA00022448"/>
    </source>
</evidence>
<proteinExistence type="predicted"/>
<feature type="transmembrane region" description="Helical" evidence="13">
    <location>
        <begin position="180"/>
        <end position="202"/>
    </location>
</feature>
<keyword evidence="8 13" id="KW-1133">Transmembrane helix</keyword>
<evidence type="ECO:0000256" key="6">
    <source>
        <dbReference type="ARBA" id="ARBA00022723"/>
    </source>
</evidence>
<keyword evidence="11" id="KW-0534">Nitrate assimilation</keyword>
<keyword evidence="10" id="KW-0408">Iron</keyword>
<keyword evidence="16" id="KW-1185">Reference proteome</keyword>
<keyword evidence="9" id="KW-0560">Oxidoreductase</keyword>
<evidence type="ECO:0000256" key="12">
    <source>
        <dbReference type="ARBA" id="ARBA00023136"/>
    </source>
</evidence>
<dbReference type="InterPro" id="IPR051936">
    <property type="entry name" value="Heme-iron_electron_transfer"/>
</dbReference>
<gene>
    <name evidence="15" type="primary">narI</name>
    <name evidence="15" type="ORF">RM190_03385</name>
</gene>
<evidence type="ECO:0000313" key="16">
    <source>
        <dbReference type="Proteomes" id="UP001251085"/>
    </source>
</evidence>
<comment type="subcellular location">
    <subcellularLocation>
        <location evidence="1">Cell membrane</location>
        <topology evidence="1">Multi-pass membrane protein</topology>
    </subcellularLocation>
</comment>
<keyword evidence="12 13" id="KW-0472">Membrane</keyword>
<dbReference type="PANTHER" id="PTHR30598">
    <property type="entry name" value="NITRATE REDUCTASE PRIVATE CHAPERONE, REDOX ENZYME MATURATION PROTEIN REMP FAMILY"/>
    <property type="match status" value="1"/>
</dbReference>